<dbReference type="Gene3D" id="3.40.50.920">
    <property type="match status" value="1"/>
</dbReference>
<dbReference type="Gene3D" id="3.40.50.970">
    <property type="match status" value="1"/>
</dbReference>
<keyword evidence="2" id="KW-0456">Lyase</keyword>
<gene>
    <name evidence="5" type="ORF">ACFPIH_46120</name>
</gene>
<proteinExistence type="inferred from homology"/>
<dbReference type="EMBL" id="JBHSFK010000046">
    <property type="protein sequence ID" value="MFC4506746.1"/>
    <property type="molecule type" value="Genomic_DNA"/>
</dbReference>
<dbReference type="RefSeq" id="WP_381185098.1">
    <property type="nucleotide sequence ID" value="NZ_JBHSFK010000046.1"/>
</dbReference>
<evidence type="ECO:0000256" key="1">
    <source>
        <dbReference type="ARBA" id="ARBA00005623"/>
    </source>
</evidence>
<keyword evidence="6" id="KW-1185">Reference proteome</keyword>
<comment type="caution">
    <text evidence="5">The sequence shown here is derived from an EMBL/GenBank/DDBJ whole genome shotgun (WGS) entry which is preliminary data.</text>
</comment>
<name>A0ABV9B602_9ACTN</name>
<dbReference type="PANTHER" id="PTHR31273">
    <property type="entry name" value="PHOSPHOKETOLASE-RELATED"/>
    <property type="match status" value="1"/>
</dbReference>
<feature type="region of interest" description="Disordered" evidence="3">
    <location>
        <begin position="1"/>
        <end position="29"/>
    </location>
</feature>
<evidence type="ECO:0000313" key="6">
    <source>
        <dbReference type="Proteomes" id="UP001595839"/>
    </source>
</evidence>
<dbReference type="Pfam" id="PF09363">
    <property type="entry name" value="XFP_C"/>
    <property type="match status" value="1"/>
</dbReference>
<dbReference type="InterPro" id="IPR018969">
    <property type="entry name" value="Xul5P/Fru6P_PKetolase_C"/>
</dbReference>
<evidence type="ECO:0000313" key="5">
    <source>
        <dbReference type="EMBL" id="MFC4506746.1"/>
    </source>
</evidence>
<sequence>MSHSTKYSPHPWPNRHIDKDHPDEPKSVSVLLRRDRRGETGTCGVRRRRERLRAQPTAATARRELAARGRRRRYRAGHGVLPSVNYLITSVGWRNTYTHQNPGLASSQLDTEDSLVHVYTPADATRATAVLTVTLSGRDRVNFLNTDKHPGPAFPPDPFREELTDGAAVGPQLSHRGIPDIILASTGDVPARELTATVAALRRSHPEDRIRYVHVNDLAVLGSAAHRPYALSERAFARLFGNDTPVLMAVPTYVGTVSALLAARGEAHRFHVVGYQEPGHPVTPEGLPKHCGLSAATLCARAAQLLKESSS</sequence>
<dbReference type="PANTHER" id="PTHR31273:SF0">
    <property type="entry name" value="PHOSPHOKETOLASE-RELATED"/>
    <property type="match status" value="1"/>
</dbReference>
<comment type="similarity">
    <text evidence="1">Belongs to the XFP family.</text>
</comment>
<dbReference type="Pfam" id="PF03894">
    <property type="entry name" value="XFP"/>
    <property type="match status" value="1"/>
</dbReference>
<accession>A0ABV9B602</accession>
<evidence type="ECO:0000259" key="4">
    <source>
        <dbReference type="Pfam" id="PF09363"/>
    </source>
</evidence>
<protein>
    <recommendedName>
        <fullName evidence="4">Xylulose 5-phosphate/Fructose 6-phosphate phosphoketolase C-terminal domain-containing protein</fullName>
    </recommendedName>
</protein>
<dbReference type="InterPro" id="IPR005593">
    <property type="entry name" value="Xul5P/Fru6P_PKetolase"/>
</dbReference>
<evidence type="ECO:0000256" key="3">
    <source>
        <dbReference type="SAM" id="MobiDB-lite"/>
    </source>
</evidence>
<feature type="domain" description="Xylulose 5-phosphate/Fructose 6-phosphate phosphoketolase C-terminal" evidence="4">
    <location>
        <begin position="160"/>
        <end position="286"/>
    </location>
</feature>
<dbReference type="InterPro" id="IPR009014">
    <property type="entry name" value="Transketo_C/PFOR_II"/>
</dbReference>
<dbReference type="Proteomes" id="UP001595839">
    <property type="component" value="Unassembled WGS sequence"/>
</dbReference>
<feature type="compositionally biased region" description="Basic and acidic residues" evidence="3">
    <location>
        <begin position="15"/>
        <end position="29"/>
    </location>
</feature>
<reference evidence="6" key="1">
    <citation type="journal article" date="2019" name="Int. J. Syst. Evol. Microbiol.">
        <title>The Global Catalogue of Microorganisms (GCM) 10K type strain sequencing project: providing services to taxonomists for standard genome sequencing and annotation.</title>
        <authorList>
            <consortium name="The Broad Institute Genomics Platform"/>
            <consortium name="The Broad Institute Genome Sequencing Center for Infectious Disease"/>
            <person name="Wu L."/>
            <person name="Ma J."/>
        </authorList>
    </citation>
    <scope>NUCLEOTIDE SEQUENCE [LARGE SCALE GENOMIC DNA]</scope>
    <source>
        <strain evidence="6">CGMCC 4.7177</strain>
    </source>
</reference>
<organism evidence="5 6">
    <name type="scientific">Streptomyces vulcanius</name>
    <dbReference type="NCBI Taxonomy" id="1441876"/>
    <lineage>
        <taxon>Bacteria</taxon>
        <taxon>Bacillati</taxon>
        <taxon>Actinomycetota</taxon>
        <taxon>Actinomycetes</taxon>
        <taxon>Kitasatosporales</taxon>
        <taxon>Streptomycetaceae</taxon>
        <taxon>Streptomyces</taxon>
    </lineage>
</organism>
<evidence type="ECO:0000256" key="2">
    <source>
        <dbReference type="ARBA" id="ARBA00023239"/>
    </source>
</evidence>